<feature type="transmembrane region" description="Helical" evidence="1">
    <location>
        <begin position="100"/>
        <end position="119"/>
    </location>
</feature>
<keyword evidence="1" id="KW-0812">Transmembrane</keyword>
<feature type="transmembrane region" description="Helical" evidence="1">
    <location>
        <begin position="18"/>
        <end position="36"/>
    </location>
</feature>
<evidence type="ECO:0000256" key="1">
    <source>
        <dbReference type="SAM" id="Phobius"/>
    </source>
</evidence>
<dbReference type="EMBL" id="KF900584">
    <property type="protein sequence ID" value="AIF00189.1"/>
    <property type="molecule type" value="Genomic_DNA"/>
</dbReference>
<organism evidence="2">
    <name type="scientific">uncultured marine group II/III euryarchaeote KM3_12_E09</name>
    <dbReference type="NCBI Taxonomy" id="1457860"/>
    <lineage>
        <taxon>Archaea</taxon>
        <taxon>Methanobacteriati</taxon>
        <taxon>Methanobacteriota</taxon>
        <taxon>environmental samples</taxon>
    </lineage>
</organism>
<name>A0A075G945_9EURY</name>
<feature type="transmembrane region" description="Helical" evidence="1">
    <location>
        <begin position="131"/>
        <end position="153"/>
    </location>
</feature>
<accession>A0A075G945</accession>
<feature type="transmembrane region" description="Helical" evidence="1">
    <location>
        <begin position="72"/>
        <end position="91"/>
    </location>
</feature>
<evidence type="ECO:0000313" key="2">
    <source>
        <dbReference type="EMBL" id="AIF00189.1"/>
    </source>
</evidence>
<keyword evidence="1" id="KW-0472">Membrane</keyword>
<dbReference type="AlphaFoldDB" id="A0A075G945"/>
<reference evidence="2" key="1">
    <citation type="journal article" date="2014" name="Genome Biol. Evol.">
        <title>Pangenome evidence for extensive interdomain horizontal transfer affecting lineage core and shell genes in uncultured planktonic thaumarchaeota and euryarchaeota.</title>
        <authorList>
            <person name="Deschamps P."/>
            <person name="Zivanovic Y."/>
            <person name="Moreira D."/>
            <person name="Rodriguez-Valera F."/>
            <person name="Lopez-Garcia P."/>
        </authorList>
    </citation>
    <scope>NUCLEOTIDE SEQUENCE</scope>
</reference>
<keyword evidence="1" id="KW-1133">Transmembrane helix</keyword>
<sequence length="255" mass="28473">MMRTSGILAGERRRRNELLFWIFLFAVLGVTVHYYSRHQPFPEISGKFAWLLMMLAALLWLSNTAPREMGEWIPPVMATTVGGLGVIYGVIQMSMTDRDVVVAPFSGMLLCVGAIDLMVSRWDGMGGAEQIGSFIVASILVALEIYLIFRGLVVGIKGVSWSKSGLRQIRRGLIHGPRGAISHFERSWDMEDPWINAMSHAALALIHRHTGDSESEREHLAELEREGGWDSIDGSWVEAIEEALRNVDSVVSRHD</sequence>
<proteinExistence type="predicted"/>
<protein>
    <submittedName>
        <fullName evidence="2">Uncharacterized protein</fullName>
    </submittedName>
</protein>